<gene>
    <name evidence="8" type="ORF">HMPREF9715_00879</name>
</gene>
<dbReference type="InterPro" id="IPR010998">
    <property type="entry name" value="Integrase_recombinase_N"/>
</dbReference>
<dbReference type="SUPFAM" id="SSF56349">
    <property type="entry name" value="DNA breaking-rejoining enzymes"/>
    <property type="match status" value="1"/>
</dbReference>
<organism evidence="8 9">
    <name type="scientific">Myroides odoratimimus CIP 101113</name>
    <dbReference type="NCBI Taxonomy" id="883154"/>
    <lineage>
        <taxon>Bacteria</taxon>
        <taxon>Pseudomonadati</taxon>
        <taxon>Bacteroidota</taxon>
        <taxon>Flavobacteriia</taxon>
        <taxon>Flavobacteriales</taxon>
        <taxon>Flavobacteriaceae</taxon>
        <taxon>Myroides</taxon>
    </lineage>
</organism>
<evidence type="ECO:0000313" key="9">
    <source>
        <dbReference type="Proteomes" id="UP000004834"/>
    </source>
</evidence>
<dbReference type="InterPro" id="IPR050090">
    <property type="entry name" value="Tyrosine_recombinase_XerCD"/>
</dbReference>
<dbReference type="InterPro" id="IPR013762">
    <property type="entry name" value="Integrase-like_cat_sf"/>
</dbReference>
<dbReference type="CDD" id="cd01185">
    <property type="entry name" value="INTN1_C_like"/>
    <property type="match status" value="1"/>
</dbReference>
<dbReference type="PANTHER" id="PTHR30349:SF41">
    <property type="entry name" value="INTEGRASE_RECOMBINASE PROTEIN MJ0367-RELATED"/>
    <property type="match status" value="1"/>
</dbReference>
<dbReference type="GO" id="GO:0003677">
    <property type="term" value="F:DNA binding"/>
    <property type="evidence" value="ECO:0007669"/>
    <property type="project" value="UniProtKB-UniRule"/>
</dbReference>
<dbReference type="AlphaFoldDB" id="A0AAV3F500"/>
<dbReference type="PROSITE" id="PS51900">
    <property type="entry name" value="CB"/>
    <property type="match status" value="1"/>
</dbReference>
<dbReference type="Proteomes" id="UP000004834">
    <property type="component" value="Unassembled WGS sequence"/>
</dbReference>
<evidence type="ECO:0000259" key="7">
    <source>
        <dbReference type="PROSITE" id="PS51900"/>
    </source>
</evidence>
<proteinExistence type="inferred from homology"/>
<keyword evidence="2" id="KW-0229">DNA integration</keyword>
<dbReference type="GO" id="GO:0006310">
    <property type="term" value="P:DNA recombination"/>
    <property type="evidence" value="ECO:0007669"/>
    <property type="project" value="UniProtKB-KW"/>
</dbReference>
<dbReference type="PROSITE" id="PS51898">
    <property type="entry name" value="TYR_RECOMBINASE"/>
    <property type="match status" value="1"/>
</dbReference>
<dbReference type="Gene3D" id="1.10.443.10">
    <property type="entry name" value="Intergrase catalytic core"/>
    <property type="match status" value="1"/>
</dbReference>
<dbReference type="PANTHER" id="PTHR30349">
    <property type="entry name" value="PHAGE INTEGRASE-RELATED"/>
    <property type="match status" value="1"/>
</dbReference>
<keyword evidence="3 5" id="KW-0238">DNA-binding</keyword>
<protein>
    <recommendedName>
        <fullName evidence="10">Tyr recombinase domain-containing protein</fullName>
    </recommendedName>
</protein>
<sequence length="406" mass="47343">MEYKSAEFDTVFDTKNIYVTIKTSFYVRKEKSDTRLSPLYLSLTASGKRERINLKISIDPTKWDKDKQRLKVLSKLDQDINLIIDNIQAKVTNINTVYRLSNKQITPALMRKELTEELPRVNFCSFFKKALEDDKLMIKPGTLRRYKAVLSKLIDYRQEIYFTEIDHSFFVEYRRYLTGKGNKSTTINSNFKVIKKYLRVAERFGIKLKINIDDVIVGDTKGNRTSLNLAELKLLVKYYKSEWILEHHKLTLGYFLFSCFTSLRISDVMNLTRKDVLNDLEFVSVKASKNQTIQLNSSAIDIIKENPNLFIEFTHPNVINRQLKDIAKILGITRKKISFHVSRHTFATSFLRMGGNVTKLQKLMGHSKLETTMIYVHILAEEANEEIYLLDNIFNSEGKRRDTKGN</sequence>
<dbReference type="Pfam" id="PF00589">
    <property type="entry name" value="Phage_integrase"/>
    <property type="match status" value="1"/>
</dbReference>
<evidence type="ECO:0000256" key="1">
    <source>
        <dbReference type="ARBA" id="ARBA00008857"/>
    </source>
</evidence>
<dbReference type="GO" id="GO:0015074">
    <property type="term" value="P:DNA integration"/>
    <property type="evidence" value="ECO:0007669"/>
    <property type="project" value="UniProtKB-KW"/>
</dbReference>
<comment type="similarity">
    <text evidence="1">Belongs to the 'phage' integrase family.</text>
</comment>
<accession>A0AAV3F500</accession>
<dbReference type="InterPro" id="IPR011010">
    <property type="entry name" value="DNA_brk_join_enz"/>
</dbReference>
<dbReference type="Gene3D" id="1.10.150.130">
    <property type="match status" value="1"/>
</dbReference>
<comment type="caution">
    <text evidence="8">The sequence shown here is derived from an EMBL/GenBank/DDBJ whole genome shotgun (WGS) entry which is preliminary data.</text>
</comment>
<dbReference type="EMBL" id="AGEE01000008">
    <property type="protein sequence ID" value="EHO13805.1"/>
    <property type="molecule type" value="Genomic_DNA"/>
</dbReference>
<feature type="domain" description="Tyr recombinase" evidence="6">
    <location>
        <begin position="222"/>
        <end position="389"/>
    </location>
</feature>
<evidence type="ECO:0000256" key="2">
    <source>
        <dbReference type="ARBA" id="ARBA00022908"/>
    </source>
</evidence>
<dbReference type="InterPro" id="IPR025269">
    <property type="entry name" value="SAM-like_dom"/>
</dbReference>
<evidence type="ECO:0000256" key="3">
    <source>
        <dbReference type="ARBA" id="ARBA00023125"/>
    </source>
</evidence>
<dbReference type="InterPro" id="IPR002104">
    <property type="entry name" value="Integrase_catalytic"/>
</dbReference>
<reference evidence="8 9" key="1">
    <citation type="submission" date="2011-11" db="EMBL/GenBank/DDBJ databases">
        <title>The Genome Sequence of Myroides odoratimimus CIP 101113.</title>
        <authorList>
            <person name="Earl A."/>
            <person name="Ward D."/>
            <person name="Feldgarden M."/>
            <person name="Gevers D."/>
            <person name="Huys G."/>
            <person name="Young S.K."/>
            <person name="Zeng Q."/>
            <person name="Gargeya S."/>
            <person name="Fitzgerald M."/>
            <person name="Haas B."/>
            <person name="Abouelleil A."/>
            <person name="Alvarado L."/>
            <person name="Arachchi H.M."/>
            <person name="Berlin A."/>
            <person name="Brown A."/>
            <person name="Chapman S.B."/>
            <person name="Chen Z."/>
            <person name="Dunbar C."/>
            <person name="Freedman E."/>
            <person name="Gearin G."/>
            <person name="Goldberg J."/>
            <person name="Griggs A."/>
            <person name="Gujja S."/>
            <person name="Heiman D."/>
            <person name="Howarth C."/>
            <person name="Larson L."/>
            <person name="Lui A."/>
            <person name="MacDonald P.J.P."/>
            <person name="Montmayeur A."/>
            <person name="Murphy C."/>
            <person name="Neiman D."/>
            <person name="Pearson M."/>
            <person name="Priest M."/>
            <person name="Roberts A."/>
            <person name="Saif S."/>
            <person name="Shea T."/>
            <person name="Shenoy N."/>
            <person name="Sisk P."/>
            <person name="Stolte C."/>
            <person name="Sykes S."/>
            <person name="Wortman J."/>
            <person name="Nusbaum C."/>
            <person name="Birren B."/>
        </authorList>
    </citation>
    <scope>NUCLEOTIDE SEQUENCE [LARGE SCALE GENOMIC DNA]</scope>
    <source>
        <strain evidence="8 9">CIP 101113</strain>
    </source>
</reference>
<evidence type="ECO:0008006" key="10">
    <source>
        <dbReference type="Google" id="ProtNLM"/>
    </source>
</evidence>
<dbReference type="InterPro" id="IPR035386">
    <property type="entry name" value="Arm-DNA-bind_5"/>
</dbReference>
<evidence type="ECO:0000256" key="4">
    <source>
        <dbReference type="ARBA" id="ARBA00023172"/>
    </source>
</evidence>
<dbReference type="Pfam" id="PF17293">
    <property type="entry name" value="Arm-DNA-bind_5"/>
    <property type="match status" value="1"/>
</dbReference>
<dbReference type="InterPro" id="IPR044068">
    <property type="entry name" value="CB"/>
</dbReference>
<keyword evidence="4" id="KW-0233">DNA recombination</keyword>
<evidence type="ECO:0000313" key="8">
    <source>
        <dbReference type="EMBL" id="EHO13805.1"/>
    </source>
</evidence>
<evidence type="ECO:0000259" key="6">
    <source>
        <dbReference type="PROSITE" id="PS51898"/>
    </source>
</evidence>
<feature type="domain" description="Core-binding (CB)" evidence="7">
    <location>
        <begin position="125"/>
        <end position="202"/>
    </location>
</feature>
<dbReference type="Pfam" id="PF13102">
    <property type="entry name" value="Phage_int_SAM_5"/>
    <property type="match status" value="1"/>
</dbReference>
<evidence type="ECO:0000256" key="5">
    <source>
        <dbReference type="PROSITE-ProRule" id="PRU01248"/>
    </source>
</evidence>
<name>A0AAV3F500_9FLAO</name>